<accession>A0A8H3GZG7</accession>
<dbReference type="Gene3D" id="3.30.470.10">
    <property type="match status" value="2"/>
</dbReference>
<dbReference type="Proteomes" id="UP000663861">
    <property type="component" value="Unassembled WGS sequence"/>
</dbReference>
<organism evidence="9 10">
    <name type="scientific">Rhizoctonia solani</name>
    <dbReference type="NCBI Taxonomy" id="456999"/>
    <lineage>
        <taxon>Eukaryota</taxon>
        <taxon>Fungi</taxon>
        <taxon>Dikarya</taxon>
        <taxon>Basidiomycota</taxon>
        <taxon>Agaricomycotina</taxon>
        <taxon>Agaricomycetes</taxon>
        <taxon>Cantharellales</taxon>
        <taxon>Ceratobasidiaceae</taxon>
        <taxon>Rhizoctonia</taxon>
    </lineage>
</organism>
<dbReference type="InterPro" id="IPR043132">
    <property type="entry name" value="BCAT-like_C"/>
</dbReference>
<evidence type="ECO:0000256" key="4">
    <source>
        <dbReference type="ARBA" id="ARBA00022605"/>
    </source>
</evidence>
<name>A0A8H3GZG7_9AGAM</name>
<dbReference type="GO" id="GO:0005739">
    <property type="term" value="C:mitochondrion"/>
    <property type="evidence" value="ECO:0007669"/>
    <property type="project" value="TreeGrafter"/>
</dbReference>
<evidence type="ECO:0000313" key="10">
    <source>
        <dbReference type="Proteomes" id="UP000663861"/>
    </source>
</evidence>
<dbReference type="InterPro" id="IPR036038">
    <property type="entry name" value="Aminotransferase-like"/>
</dbReference>
<dbReference type="GO" id="GO:0009098">
    <property type="term" value="P:L-leucine biosynthetic process"/>
    <property type="evidence" value="ECO:0007669"/>
    <property type="project" value="TreeGrafter"/>
</dbReference>
<evidence type="ECO:0000256" key="1">
    <source>
        <dbReference type="ARBA" id="ARBA00001933"/>
    </source>
</evidence>
<dbReference type="PIRSF" id="PIRSF006468">
    <property type="entry name" value="BCAT1"/>
    <property type="match status" value="1"/>
</dbReference>
<dbReference type="InterPro" id="IPR043131">
    <property type="entry name" value="BCAT-like_N"/>
</dbReference>
<evidence type="ECO:0000256" key="8">
    <source>
        <dbReference type="PIRSR" id="PIRSR006468-1"/>
    </source>
</evidence>
<keyword evidence="3" id="KW-0032">Aminotransferase</keyword>
<evidence type="ECO:0000256" key="7">
    <source>
        <dbReference type="ARBA" id="ARBA00023304"/>
    </source>
</evidence>
<comment type="caution">
    <text evidence="9">The sequence shown here is derived from an EMBL/GenBank/DDBJ whole genome shotgun (WGS) entry which is preliminary data.</text>
</comment>
<keyword evidence="6" id="KW-0663">Pyridoxal phosphate</keyword>
<dbReference type="GO" id="GO:0004084">
    <property type="term" value="F:branched-chain-amino-acid transaminase activity"/>
    <property type="evidence" value="ECO:0007669"/>
    <property type="project" value="InterPro"/>
</dbReference>
<dbReference type="SUPFAM" id="SSF56752">
    <property type="entry name" value="D-aminoacid aminotransferase-like PLP-dependent enzymes"/>
    <property type="match status" value="1"/>
</dbReference>
<sequence>MASFLRAALRSQLRAGANSSSSRTCRLFSTSQSRWNIDLMTGEPTALPDIESSQLEIYKNTNPRAPPKSSSLVFGHTFTDHMISIPWTAISGWGTPTIIPYGPLALDPSCTVLHYAQTVFEGMKAYRDEHNKVTMFRPDMNMKRMNRSAARISLPTFNGDEFLEVIKTLVKLDSHWIPQEPGHIIKTLVKLDSHWIPQEPGHSLYIRPTMIGTQRALGVAPPTEALLFVICSPVGPYYKNGFKPVRLLATANFIRAAPGGTGGYKLGANYAPGVVPQVLAAKEGYDQNLWLLGEEHYLTEVGTMNLLVVFKHPDGTTELATPPLEDVILPGVTRDSILALARDHESGKARIPGLPDNLKVSERHIKMAEVKAAAESGNLLEAFGAGTAAIVCPVKAIGYQGKDINIPVGDEGMGPICKGILDQIVARQMGTVESDWSVVVTEGTKGSLKGPKPIA</sequence>
<keyword evidence="5" id="KW-0808">Transferase</keyword>
<dbReference type="PANTHER" id="PTHR11825:SF44">
    <property type="entry name" value="BRANCHED-CHAIN-AMINO-ACID AMINOTRANSFERASE"/>
    <property type="match status" value="1"/>
</dbReference>
<dbReference type="InterPro" id="IPR033939">
    <property type="entry name" value="BCAT_family"/>
</dbReference>
<comment type="similarity">
    <text evidence="2">Belongs to the class-IV pyridoxal-phosphate-dependent aminotransferase family.</text>
</comment>
<dbReference type="Pfam" id="PF01063">
    <property type="entry name" value="Aminotran_4"/>
    <property type="match status" value="1"/>
</dbReference>
<reference evidence="9" key="1">
    <citation type="submission" date="2021-01" db="EMBL/GenBank/DDBJ databases">
        <authorList>
            <person name="Kaushik A."/>
        </authorList>
    </citation>
    <scope>NUCLEOTIDE SEQUENCE</scope>
    <source>
        <strain evidence="9">AG4-RS23</strain>
    </source>
</reference>
<evidence type="ECO:0000256" key="3">
    <source>
        <dbReference type="ARBA" id="ARBA00022576"/>
    </source>
</evidence>
<dbReference type="AlphaFoldDB" id="A0A8H3GZG7"/>
<feature type="modified residue" description="N6-(pyridoxal phosphate)lysine" evidence="8">
    <location>
        <position position="265"/>
    </location>
</feature>
<dbReference type="InterPro" id="IPR001544">
    <property type="entry name" value="Aminotrans_IV"/>
</dbReference>
<evidence type="ECO:0000256" key="2">
    <source>
        <dbReference type="ARBA" id="ARBA00009320"/>
    </source>
</evidence>
<dbReference type="InterPro" id="IPR005786">
    <property type="entry name" value="B_amino_transII"/>
</dbReference>
<protein>
    <recommendedName>
        <fullName evidence="11">Branched-chain-amino-acid transaminase</fullName>
    </recommendedName>
</protein>
<keyword evidence="4" id="KW-0028">Amino-acid biosynthesis</keyword>
<evidence type="ECO:0000313" key="9">
    <source>
        <dbReference type="EMBL" id="CAE6473654.1"/>
    </source>
</evidence>
<dbReference type="CDD" id="cd01557">
    <property type="entry name" value="BCAT_beta_family"/>
    <property type="match status" value="1"/>
</dbReference>
<dbReference type="FunFam" id="3.20.10.10:FF:000004">
    <property type="entry name" value="Branched-chain-amino-acid aminotransferase"/>
    <property type="match status" value="1"/>
</dbReference>
<evidence type="ECO:0000256" key="6">
    <source>
        <dbReference type="ARBA" id="ARBA00022898"/>
    </source>
</evidence>
<dbReference type="EMBL" id="CAJMWY010001701">
    <property type="protein sequence ID" value="CAE6473654.1"/>
    <property type="molecule type" value="Genomic_DNA"/>
</dbReference>
<evidence type="ECO:0000256" key="5">
    <source>
        <dbReference type="ARBA" id="ARBA00022679"/>
    </source>
</evidence>
<dbReference type="PANTHER" id="PTHR11825">
    <property type="entry name" value="SUBGROUP IIII AMINOTRANSFERASE"/>
    <property type="match status" value="1"/>
</dbReference>
<dbReference type="GO" id="GO:0009099">
    <property type="term" value="P:L-valine biosynthetic process"/>
    <property type="evidence" value="ECO:0007669"/>
    <property type="project" value="TreeGrafter"/>
</dbReference>
<keyword evidence="7" id="KW-0100">Branched-chain amino acid biosynthesis</keyword>
<dbReference type="Gene3D" id="3.20.10.10">
    <property type="entry name" value="D-amino Acid Aminotransferase, subunit A, domain 2"/>
    <property type="match status" value="1"/>
</dbReference>
<comment type="cofactor">
    <cofactor evidence="1">
        <name>pyridoxal 5'-phosphate</name>
        <dbReference type="ChEBI" id="CHEBI:597326"/>
    </cofactor>
</comment>
<evidence type="ECO:0008006" key="11">
    <source>
        <dbReference type="Google" id="ProtNLM"/>
    </source>
</evidence>
<proteinExistence type="inferred from homology"/>
<gene>
    <name evidence="9" type="ORF">RDB_LOCUS86846</name>
</gene>